<dbReference type="EMBL" id="VSSQ01069800">
    <property type="protein sequence ID" value="MPN21744.1"/>
    <property type="molecule type" value="Genomic_DNA"/>
</dbReference>
<evidence type="ECO:0000313" key="2">
    <source>
        <dbReference type="EMBL" id="MPN21744.1"/>
    </source>
</evidence>
<organism evidence="2">
    <name type="scientific">bioreactor metagenome</name>
    <dbReference type="NCBI Taxonomy" id="1076179"/>
    <lineage>
        <taxon>unclassified sequences</taxon>
        <taxon>metagenomes</taxon>
        <taxon>ecological metagenomes</taxon>
    </lineage>
</organism>
<name>A0A645GCL0_9ZZZZ</name>
<comment type="caution">
    <text evidence="2">The sequence shown here is derived from an EMBL/GenBank/DDBJ whole genome shotgun (WGS) entry which is preliminary data.</text>
</comment>
<reference evidence="2" key="1">
    <citation type="submission" date="2019-08" db="EMBL/GenBank/DDBJ databases">
        <authorList>
            <person name="Kucharzyk K."/>
            <person name="Murdoch R.W."/>
            <person name="Higgins S."/>
            <person name="Loffler F."/>
        </authorList>
    </citation>
    <scope>NUCLEOTIDE SEQUENCE</scope>
</reference>
<protein>
    <submittedName>
        <fullName evidence="2">Uncharacterized protein</fullName>
    </submittedName>
</protein>
<gene>
    <name evidence="2" type="ORF">SDC9_169124</name>
</gene>
<sequence>MSFWNRERSLSDQMKKNKIERDKIRNAKERAKVDRTISQTRTREKNGGAIVQIKLAKPADKARRKRKG</sequence>
<feature type="compositionally biased region" description="Basic and acidic residues" evidence="1">
    <location>
        <begin position="1"/>
        <end position="46"/>
    </location>
</feature>
<dbReference type="AlphaFoldDB" id="A0A645GCL0"/>
<feature type="region of interest" description="Disordered" evidence="1">
    <location>
        <begin position="1"/>
        <end position="50"/>
    </location>
</feature>
<accession>A0A645GCL0</accession>
<proteinExistence type="predicted"/>
<evidence type="ECO:0000256" key="1">
    <source>
        <dbReference type="SAM" id="MobiDB-lite"/>
    </source>
</evidence>